<evidence type="ECO:0000313" key="1">
    <source>
        <dbReference type="EMBL" id="QNE19080.1"/>
    </source>
</evidence>
<proteinExistence type="predicted"/>
<dbReference type="Proteomes" id="UP000515563">
    <property type="component" value="Chromosome"/>
</dbReference>
<gene>
    <name evidence="1" type="ORF">F1D05_15580</name>
</gene>
<reference evidence="1 2" key="2">
    <citation type="journal article" date="2020" name="Microbiol. Resour. Announc.">
        <title>Antarctic desert soil bacteria exhibit high novel natural product potential, evaluated through long-read genome sequencing and comparative genomics.</title>
        <authorList>
            <person name="Benaud N."/>
            <person name="Edwards R.J."/>
            <person name="Amos T.G."/>
            <person name="D'Agostino P.M."/>
            <person name="Gutierrez-Chavez C."/>
            <person name="Montgomery K."/>
            <person name="Nicetic I."/>
            <person name="Ferrari B.C."/>
        </authorList>
    </citation>
    <scope>NUCLEOTIDE SEQUENCE [LARGE SCALE GENOMIC DNA]</scope>
    <source>
        <strain evidence="1 2">SPB151</strain>
    </source>
</reference>
<protein>
    <submittedName>
        <fullName evidence="1">Uncharacterized protein</fullName>
    </submittedName>
</protein>
<keyword evidence="2" id="KW-1185">Reference proteome</keyword>
<sequence>MKLATQHAGIERATGGSFSPDGLAQLGTLRLMRNCMIHDGSRANQALVNKIASWTSSTEAAWIQVTKRSLRQLRRGDVVEFGHPELILSLVVTTALAKEANGLLQAALPRQLWADLVIEDLHCTDPRLTGLSLRRKARGLARFHYGPIRLTDDELAAAIARK</sequence>
<accession>A0A7G6WYL5</accession>
<dbReference type="KEGG" id="kqi:F1D05_15580"/>
<organism evidence="1 2">
    <name type="scientific">Kribbella qitaiheensis</name>
    <dbReference type="NCBI Taxonomy" id="1544730"/>
    <lineage>
        <taxon>Bacteria</taxon>
        <taxon>Bacillati</taxon>
        <taxon>Actinomycetota</taxon>
        <taxon>Actinomycetes</taxon>
        <taxon>Propionibacteriales</taxon>
        <taxon>Kribbellaceae</taxon>
        <taxon>Kribbella</taxon>
    </lineage>
</organism>
<reference evidence="2" key="1">
    <citation type="submission" date="2019-09" db="EMBL/GenBank/DDBJ databases">
        <title>Antimicrobial potential of Antarctic Bacteria.</title>
        <authorList>
            <person name="Benaud N."/>
            <person name="Edwards R.J."/>
            <person name="Ferrari B.C."/>
        </authorList>
    </citation>
    <scope>NUCLEOTIDE SEQUENCE [LARGE SCALE GENOMIC DNA]</scope>
    <source>
        <strain evidence="2">SPB151</strain>
    </source>
</reference>
<dbReference type="AlphaFoldDB" id="A0A7G6WYL5"/>
<dbReference type="RefSeq" id="WP_185448363.1">
    <property type="nucleotide sequence ID" value="NZ_CP043661.1"/>
</dbReference>
<name>A0A7G6WYL5_9ACTN</name>
<dbReference type="EMBL" id="CP043661">
    <property type="protein sequence ID" value="QNE19080.1"/>
    <property type="molecule type" value="Genomic_DNA"/>
</dbReference>
<evidence type="ECO:0000313" key="2">
    <source>
        <dbReference type="Proteomes" id="UP000515563"/>
    </source>
</evidence>